<sequence>MRAEPSRSEGVGRNGFGSLRHTAGSTAEVDGGGLRVHAEYSGSELFLMITDEAPADRRDVILRLGRFTGRVESKTHPAAGLDSLHHSAVSDTKIDGGGLTVRVEYSGDEAFVLVRDEEAPSDRRNTILNLNRNTGAVDWNSGRTLKAADKWRD</sequence>
<dbReference type="KEGG" id="nno:NONO_c47670"/>
<feature type="region of interest" description="Disordered" evidence="1">
    <location>
        <begin position="1"/>
        <end position="30"/>
    </location>
</feature>
<dbReference type="Proteomes" id="UP000019150">
    <property type="component" value="Chromosome"/>
</dbReference>
<proteinExistence type="predicted"/>
<evidence type="ECO:0000256" key="1">
    <source>
        <dbReference type="SAM" id="MobiDB-lite"/>
    </source>
</evidence>
<reference evidence="2 3" key="1">
    <citation type="journal article" date="2014" name="Appl. Environ. Microbiol.">
        <title>Insights into the Microbial Degradation of Rubber and Gutta-Percha by Analysis of the Complete Genome of Nocardia nova SH22a.</title>
        <authorList>
            <person name="Luo Q."/>
            <person name="Hiessl S."/>
            <person name="Poehlein A."/>
            <person name="Daniel R."/>
            <person name="Steinbuchel A."/>
        </authorList>
    </citation>
    <scope>NUCLEOTIDE SEQUENCE [LARGE SCALE GENOMIC DNA]</scope>
    <source>
        <strain evidence="2">SH22a</strain>
    </source>
</reference>
<evidence type="ECO:0000313" key="2">
    <source>
        <dbReference type="EMBL" id="AHH19551.1"/>
    </source>
</evidence>
<dbReference type="HOGENOM" id="CLU_1711338_0_0_11"/>
<dbReference type="eggNOG" id="ENOG5032Q6D">
    <property type="taxonomic scope" value="Bacteria"/>
</dbReference>
<keyword evidence="3" id="KW-1185">Reference proteome</keyword>
<dbReference type="STRING" id="1415166.NONO_c47670"/>
<protein>
    <submittedName>
        <fullName evidence="2">Uncharacterized protein</fullName>
    </submittedName>
</protein>
<accession>W5TQN2</accession>
<dbReference type="EMBL" id="CP006850">
    <property type="protein sequence ID" value="AHH19551.1"/>
    <property type="molecule type" value="Genomic_DNA"/>
</dbReference>
<dbReference type="AlphaFoldDB" id="W5TQN2"/>
<organism evidence="2 3">
    <name type="scientific">Nocardia nova SH22a</name>
    <dbReference type="NCBI Taxonomy" id="1415166"/>
    <lineage>
        <taxon>Bacteria</taxon>
        <taxon>Bacillati</taxon>
        <taxon>Actinomycetota</taxon>
        <taxon>Actinomycetes</taxon>
        <taxon>Mycobacteriales</taxon>
        <taxon>Nocardiaceae</taxon>
        <taxon>Nocardia</taxon>
    </lineage>
</organism>
<evidence type="ECO:0000313" key="3">
    <source>
        <dbReference type="Proteomes" id="UP000019150"/>
    </source>
</evidence>
<dbReference type="PATRIC" id="fig|1415166.3.peg.4906"/>
<name>W5TQN2_9NOCA</name>
<gene>
    <name evidence="2" type="ORF">NONO_c47670</name>
</gene>